<reference evidence="2" key="1">
    <citation type="submission" date="2018-12" db="EMBL/GenBank/DDBJ databases">
        <title>Tengunoibacter tsumagoiensis gen. nov., sp. nov., Dictyobacter kobayashii sp. nov., D. alpinus sp. nov., and D. joshuensis sp. nov. and description of Dictyobacteraceae fam. nov. within the order Ktedonobacterales isolated from Tengu-no-mugimeshi.</title>
        <authorList>
            <person name="Wang C.M."/>
            <person name="Zheng Y."/>
            <person name="Sakai Y."/>
            <person name="Toyoda A."/>
            <person name="Minakuchi Y."/>
            <person name="Abe K."/>
            <person name="Yokota A."/>
            <person name="Yabe S."/>
        </authorList>
    </citation>
    <scope>NUCLEOTIDE SEQUENCE [LARGE SCALE GENOMIC DNA]</scope>
    <source>
        <strain evidence="2">S-27</strain>
    </source>
</reference>
<evidence type="ECO:0000313" key="1">
    <source>
        <dbReference type="EMBL" id="GCE08128.1"/>
    </source>
</evidence>
<name>A0A401ZMP7_9CHLR</name>
<gene>
    <name evidence="1" type="ORF">KDAU_54570</name>
</gene>
<evidence type="ECO:0000313" key="2">
    <source>
        <dbReference type="Proteomes" id="UP000287224"/>
    </source>
</evidence>
<protein>
    <submittedName>
        <fullName evidence="1">Uncharacterized protein</fullName>
    </submittedName>
</protein>
<organism evidence="1 2">
    <name type="scientific">Dictyobacter aurantiacus</name>
    <dbReference type="NCBI Taxonomy" id="1936993"/>
    <lineage>
        <taxon>Bacteria</taxon>
        <taxon>Bacillati</taxon>
        <taxon>Chloroflexota</taxon>
        <taxon>Ktedonobacteria</taxon>
        <taxon>Ktedonobacterales</taxon>
        <taxon>Dictyobacteraceae</taxon>
        <taxon>Dictyobacter</taxon>
    </lineage>
</organism>
<sequence>MMSTLSFRVDPRTHFPLVDVPGQGFALFWLPITKIQIEYFLCETIDSRFDRAWYRERMRMNPRLTPEELVAQNFLCAFLTGITLSEARAVIHWYGRGFDLPTVEEWGRALQAFDQLEAHPAFIEQIMALPGLHPRARHLLESCEKILPAYQRLRDGTERRLSHQLMLRSGMLEYVYQDTTYNRCSACGVLPQSGRSGTSMQEIFHPLRHSDIGERMLQLGLRPILRGPV</sequence>
<dbReference type="RefSeq" id="WP_126600468.1">
    <property type="nucleotide sequence ID" value="NZ_BIFQ01000002.1"/>
</dbReference>
<dbReference type="EMBL" id="BIFQ01000002">
    <property type="protein sequence ID" value="GCE08128.1"/>
    <property type="molecule type" value="Genomic_DNA"/>
</dbReference>
<comment type="caution">
    <text evidence="1">The sequence shown here is derived from an EMBL/GenBank/DDBJ whole genome shotgun (WGS) entry which is preliminary data.</text>
</comment>
<keyword evidence="2" id="KW-1185">Reference proteome</keyword>
<accession>A0A401ZMP7</accession>
<dbReference type="AlphaFoldDB" id="A0A401ZMP7"/>
<dbReference type="OrthoDB" id="1590944at2"/>
<dbReference type="Proteomes" id="UP000287224">
    <property type="component" value="Unassembled WGS sequence"/>
</dbReference>
<proteinExistence type="predicted"/>